<dbReference type="Gene3D" id="1.25.40.20">
    <property type="entry name" value="Ankyrin repeat-containing domain"/>
    <property type="match status" value="1"/>
</dbReference>
<gene>
    <name evidence="1" type="ORF">CC78DRAFT_585716</name>
</gene>
<evidence type="ECO:0000313" key="2">
    <source>
        <dbReference type="Proteomes" id="UP000800093"/>
    </source>
</evidence>
<keyword evidence="2" id="KW-1185">Reference proteome</keyword>
<dbReference type="EMBL" id="ML986704">
    <property type="protein sequence ID" value="KAF2259633.1"/>
    <property type="molecule type" value="Genomic_DNA"/>
</dbReference>
<proteinExistence type="predicted"/>
<protein>
    <recommendedName>
        <fullName evidence="3">Ankyrin</fullName>
    </recommendedName>
</protein>
<dbReference type="Proteomes" id="UP000800093">
    <property type="component" value="Unassembled WGS sequence"/>
</dbReference>
<reference evidence="2" key="1">
    <citation type="journal article" date="2020" name="Stud. Mycol.">
        <title>101 Dothideomycetes genomes: A test case for predicting lifestyles and emergence of pathogens.</title>
        <authorList>
            <person name="Haridas S."/>
            <person name="Albert R."/>
            <person name="Binder M."/>
            <person name="Bloem J."/>
            <person name="LaButti K."/>
            <person name="Salamov A."/>
            <person name="Andreopoulos B."/>
            <person name="Baker S."/>
            <person name="Barry K."/>
            <person name="Bills G."/>
            <person name="Bluhm B."/>
            <person name="Cannon C."/>
            <person name="Castanera R."/>
            <person name="Culley D."/>
            <person name="Daum C."/>
            <person name="Ezra D."/>
            <person name="Gonzalez J."/>
            <person name="Henrissat B."/>
            <person name="Kuo A."/>
            <person name="Liang C."/>
            <person name="Lipzen A."/>
            <person name="Lutzoni F."/>
            <person name="Magnuson J."/>
            <person name="Mondo S."/>
            <person name="Nolan M."/>
            <person name="Ohm R."/>
            <person name="Pangilinan J."/>
            <person name="Park H.-J."/>
            <person name="Ramirez L."/>
            <person name="Alfaro M."/>
            <person name="Sun H."/>
            <person name="Tritt A."/>
            <person name="Yoshinaga Y."/>
            <person name="Zwiers L.-H."/>
            <person name="Turgeon B."/>
            <person name="Goodwin S."/>
            <person name="Spatafora J."/>
            <person name="Crous P."/>
            <person name="Grigoriev I."/>
        </authorList>
    </citation>
    <scope>NUCLEOTIDE SEQUENCE [LARGE SCALE GENOMIC DNA]</scope>
    <source>
        <strain evidence="2">CBS 304.66</strain>
    </source>
</reference>
<evidence type="ECO:0008006" key="3">
    <source>
        <dbReference type="Google" id="ProtNLM"/>
    </source>
</evidence>
<name>A0A9P4MZL5_9PLEO</name>
<sequence>MLTRSTRTTPKSQEIFDFLAESGTNLGAVDKSGGLLLHLAAIKGDRPLVDLLIETAPFGLEYDRQIAALIITSQHGVTIEQP</sequence>
<dbReference type="SUPFAM" id="SSF48403">
    <property type="entry name" value="Ankyrin repeat"/>
    <property type="match status" value="1"/>
</dbReference>
<comment type="caution">
    <text evidence="1">The sequence shown here is derived from an EMBL/GenBank/DDBJ whole genome shotgun (WGS) entry which is preliminary data.</text>
</comment>
<organism evidence="1 2">
    <name type="scientific">Lojkania enalia</name>
    <dbReference type="NCBI Taxonomy" id="147567"/>
    <lineage>
        <taxon>Eukaryota</taxon>
        <taxon>Fungi</taxon>
        <taxon>Dikarya</taxon>
        <taxon>Ascomycota</taxon>
        <taxon>Pezizomycotina</taxon>
        <taxon>Dothideomycetes</taxon>
        <taxon>Pleosporomycetidae</taxon>
        <taxon>Pleosporales</taxon>
        <taxon>Pleosporales incertae sedis</taxon>
        <taxon>Lojkania</taxon>
    </lineage>
</organism>
<dbReference type="InterPro" id="IPR036770">
    <property type="entry name" value="Ankyrin_rpt-contain_sf"/>
</dbReference>
<evidence type="ECO:0000313" key="1">
    <source>
        <dbReference type="EMBL" id="KAF2259633.1"/>
    </source>
</evidence>
<dbReference type="AlphaFoldDB" id="A0A9P4MZL5"/>
<accession>A0A9P4MZL5</accession>